<reference evidence="1 2" key="1">
    <citation type="submission" date="2018-08" db="EMBL/GenBank/DDBJ databases">
        <title>A genome reference for cultivated species of the human gut microbiota.</title>
        <authorList>
            <person name="Zou Y."/>
            <person name="Xue W."/>
            <person name="Luo G."/>
        </authorList>
    </citation>
    <scope>NUCLEOTIDE SEQUENCE [LARGE SCALE GENOMIC DNA]</scope>
    <source>
        <strain evidence="1 2">AF22-10AC</strain>
    </source>
</reference>
<evidence type="ECO:0008006" key="3">
    <source>
        <dbReference type="Google" id="ProtNLM"/>
    </source>
</evidence>
<accession>A0A412J7U1</accession>
<proteinExistence type="predicted"/>
<evidence type="ECO:0000313" key="2">
    <source>
        <dbReference type="Proteomes" id="UP000285274"/>
    </source>
</evidence>
<dbReference type="Gene3D" id="3.80.10.10">
    <property type="entry name" value="Ribonuclease Inhibitor"/>
    <property type="match status" value="1"/>
</dbReference>
<dbReference type="RefSeq" id="WP_118319335.1">
    <property type="nucleotide sequence ID" value="NZ_QRVM01000006.1"/>
</dbReference>
<dbReference type="SUPFAM" id="SSF52058">
    <property type="entry name" value="L domain-like"/>
    <property type="match status" value="1"/>
</dbReference>
<dbReference type="AlphaFoldDB" id="A0A412J7U1"/>
<organism evidence="1 2">
    <name type="scientific">Holdemanella biformis</name>
    <dbReference type="NCBI Taxonomy" id="1735"/>
    <lineage>
        <taxon>Bacteria</taxon>
        <taxon>Bacillati</taxon>
        <taxon>Bacillota</taxon>
        <taxon>Erysipelotrichia</taxon>
        <taxon>Erysipelotrichales</taxon>
        <taxon>Erysipelotrichaceae</taxon>
        <taxon>Holdemanella</taxon>
    </lineage>
</organism>
<protein>
    <recommendedName>
        <fullName evidence="3">Leucine-rich repeat domain-containing protein</fullName>
    </recommendedName>
</protein>
<comment type="caution">
    <text evidence="1">The sequence shown here is derived from an EMBL/GenBank/DDBJ whole genome shotgun (WGS) entry which is preliminary data.</text>
</comment>
<dbReference type="EMBL" id="QRVM01000006">
    <property type="protein sequence ID" value="RGS48387.1"/>
    <property type="molecule type" value="Genomic_DNA"/>
</dbReference>
<sequence length="192" mass="22438">MRILIDDKEIENRAYILPWYNDGTCFNFKSPDTQIAPGKVNDIENPLSVKTLVIECDLKDYSFIRQMKNLTQLYIYTGTNISDLSFLEGLEKLKQLCILKSHITSLESLKKLIERKYEIYESISKDEIIERLKYQFEGICIQSDAYDSDGTELVKSGICTDDIRINEHLISYAYSLRKRREEMAKKLEKGLR</sequence>
<gene>
    <name evidence="1" type="ORF">DWX92_02840</name>
</gene>
<evidence type="ECO:0000313" key="1">
    <source>
        <dbReference type="EMBL" id="RGS48387.1"/>
    </source>
</evidence>
<dbReference type="InterPro" id="IPR032675">
    <property type="entry name" value="LRR_dom_sf"/>
</dbReference>
<dbReference type="Proteomes" id="UP000285274">
    <property type="component" value="Unassembled WGS sequence"/>
</dbReference>
<name>A0A412J7U1_9FIRM</name>